<sequence>MRSFPISMPFTIHDFGTVPQMCHVAEGAGDGRVVGEARLSLQQPVSFESVVEYTGTKYSITSLTLTESPRLAI</sequence>
<name>A0A8J5N252_HOMAM</name>
<evidence type="ECO:0000313" key="1">
    <source>
        <dbReference type="EMBL" id="KAG7171865.1"/>
    </source>
</evidence>
<organism evidence="1 2">
    <name type="scientific">Homarus americanus</name>
    <name type="common">American lobster</name>
    <dbReference type="NCBI Taxonomy" id="6706"/>
    <lineage>
        <taxon>Eukaryota</taxon>
        <taxon>Metazoa</taxon>
        <taxon>Ecdysozoa</taxon>
        <taxon>Arthropoda</taxon>
        <taxon>Crustacea</taxon>
        <taxon>Multicrustacea</taxon>
        <taxon>Malacostraca</taxon>
        <taxon>Eumalacostraca</taxon>
        <taxon>Eucarida</taxon>
        <taxon>Decapoda</taxon>
        <taxon>Pleocyemata</taxon>
        <taxon>Astacidea</taxon>
        <taxon>Nephropoidea</taxon>
        <taxon>Nephropidae</taxon>
        <taxon>Homarus</taxon>
    </lineage>
</organism>
<evidence type="ECO:0000313" key="2">
    <source>
        <dbReference type="Proteomes" id="UP000747542"/>
    </source>
</evidence>
<proteinExistence type="predicted"/>
<comment type="caution">
    <text evidence="1">The sequence shown here is derived from an EMBL/GenBank/DDBJ whole genome shotgun (WGS) entry which is preliminary data.</text>
</comment>
<gene>
    <name evidence="1" type="ORF">Hamer_G000793</name>
</gene>
<dbReference type="AlphaFoldDB" id="A0A8J5N252"/>
<keyword evidence="2" id="KW-1185">Reference proteome</keyword>
<protein>
    <submittedName>
        <fullName evidence="1">Uncharacterized protein</fullName>
    </submittedName>
</protein>
<dbReference type="EMBL" id="JAHLQT010011632">
    <property type="protein sequence ID" value="KAG7171865.1"/>
    <property type="molecule type" value="Genomic_DNA"/>
</dbReference>
<accession>A0A8J5N252</accession>
<dbReference type="Proteomes" id="UP000747542">
    <property type="component" value="Unassembled WGS sequence"/>
</dbReference>
<reference evidence="1" key="1">
    <citation type="journal article" date="2021" name="Sci. Adv.">
        <title>The American lobster genome reveals insights on longevity, neural, and immune adaptations.</title>
        <authorList>
            <person name="Polinski J.M."/>
            <person name="Zimin A.V."/>
            <person name="Clark K.F."/>
            <person name="Kohn A.B."/>
            <person name="Sadowski N."/>
            <person name="Timp W."/>
            <person name="Ptitsyn A."/>
            <person name="Khanna P."/>
            <person name="Romanova D.Y."/>
            <person name="Williams P."/>
            <person name="Greenwood S.J."/>
            <person name="Moroz L.L."/>
            <person name="Walt D.R."/>
            <person name="Bodnar A.G."/>
        </authorList>
    </citation>
    <scope>NUCLEOTIDE SEQUENCE</scope>
    <source>
        <strain evidence="1">GMGI-L3</strain>
    </source>
</reference>